<organism evidence="1">
    <name type="scientific">viral metagenome</name>
    <dbReference type="NCBI Taxonomy" id="1070528"/>
    <lineage>
        <taxon>unclassified sequences</taxon>
        <taxon>metagenomes</taxon>
        <taxon>organismal metagenomes</taxon>
    </lineage>
</organism>
<name>A0A6C0CHJ3_9ZZZZ</name>
<sequence>MKDKTSVVLAVGAAAFVVALAARYYLSAGREGFWQNEIGAPASGAGAGAGGYDGIDISNGNSWSAANAPTPLKAYEAADDNQLFDFQNSVFKPECCPSSITADTGCLCMTATEEKKLAYRGGNRAE</sequence>
<dbReference type="AlphaFoldDB" id="A0A6C0CHJ3"/>
<accession>A0A6C0CHJ3</accession>
<dbReference type="EMBL" id="MN739422">
    <property type="protein sequence ID" value="QHT04038.1"/>
    <property type="molecule type" value="Genomic_DNA"/>
</dbReference>
<reference evidence="1" key="1">
    <citation type="journal article" date="2020" name="Nature">
        <title>Giant virus diversity and host interactions through global metagenomics.</title>
        <authorList>
            <person name="Schulz F."/>
            <person name="Roux S."/>
            <person name="Paez-Espino D."/>
            <person name="Jungbluth S."/>
            <person name="Walsh D.A."/>
            <person name="Denef V.J."/>
            <person name="McMahon K.D."/>
            <person name="Konstantinidis K.T."/>
            <person name="Eloe-Fadrosh E.A."/>
            <person name="Kyrpides N.C."/>
            <person name="Woyke T."/>
        </authorList>
    </citation>
    <scope>NUCLEOTIDE SEQUENCE</scope>
    <source>
        <strain evidence="1">GVMAG-M-3300021137-6</strain>
    </source>
</reference>
<proteinExistence type="predicted"/>
<protein>
    <submittedName>
        <fullName evidence="1">Uncharacterized protein</fullName>
    </submittedName>
</protein>
<evidence type="ECO:0000313" key="1">
    <source>
        <dbReference type="EMBL" id="QHT04038.1"/>
    </source>
</evidence>